<dbReference type="Proteomes" id="UP001300672">
    <property type="component" value="Chromosome"/>
</dbReference>
<gene>
    <name evidence="2" type="ORF">QJT80_08905</name>
</gene>
<evidence type="ECO:0000256" key="1">
    <source>
        <dbReference type="SAM" id="Phobius"/>
    </source>
</evidence>
<feature type="transmembrane region" description="Helical" evidence="1">
    <location>
        <begin position="49"/>
        <end position="66"/>
    </location>
</feature>
<feature type="transmembrane region" description="Helical" evidence="1">
    <location>
        <begin position="7"/>
        <end position="29"/>
    </location>
</feature>
<dbReference type="KEGG" id="tdu:QJT80_08905"/>
<name>A0AA95H4S5_9GAMM</name>
<proteinExistence type="predicted"/>
<dbReference type="AlphaFoldDB" id="A0AA95H4S5"/>
<organism evidence="2">
    <name type="scientific">Candidatus Thiocaldithrix dubininis</name>
    <dbReference type="NCBI Taxonomy" id="3080823"/>
    <lineage>
        <taxon>Bacteria</taxon>
        <taxon>Pseudomonadati</taxon>
        <taxon>Pseudomonadota</taxon>
        <taxon>Gammaproteobacteria</taxon>
        <taxon>Thiotrichales</taxon>
        <taxon>Thiotrichaceae</taxon>
        <taxon>Candidatus Thiocaldithrix</taxon>
    </lineage>
</organism>
<reference evidence="2" key="2">
    <citation type="submission" date="2023-04" db="EMBL/GenBank/DDBJ databases">
        <authorList>
            <person name="Beletskiy A.V."/>
            <person name="Mardanov A.V."/>
            <person name="Ravin N.V."/>
        </authorList>
    </citation>
    <scope>NUCLEOTIDE SEQUENCE</scope>
    <source>
        <strain evidence="2">GKL-01</strain>
    </source>
</reference>
<dbReference type="EMBL" id="CP124755">
    <property type="protein sequence ID" value="WGZ89623.1"/>
    <property type="molecule type" value="Genomic_DNA"/>
</dbReference>
<evidence type="ECO:0000313" key="2">
    <source>
        <dbReference type="EMBL" id="WGZ89623.1"/>
    </source>
</evidence>
<keyword evidence="1" id="KW-1133">Transmembrane helix</keyword>
<protein>
    <submittedName>
        <fullName evidence="2">Uncharacterized protein</fullName>
    </submittedName>
</protein>
<sequence length="68" mass="7430">MLAFLQVIGILSLLSAISVLIIGLVRHFFPSVDELIPDSFKKALTVQASVYYAAIGAVLIIVPYLLQR</sequence>
<reference evidence="2" key="1">
    <citation type="journal article" date="2023" name="Int. J. Mol. Sci.">
        <title>Metagenomics Revealed a New Genus 'Candidatus Thiocaldithrix dubininis' gen. nov., sp. nov. and a New Species 'Candidatus Thiothrix putei' sp. nov. in the Family Thiotrichaceae, Some Members of Which Have Traits of Both Na+- and H+-Motive Energetics.</title>
        <authorList>
            <person name="Ravin N.V."/>
            <person name="Muntyan M.S."/>
            <person name="Smolyakov D.D."/>
            <person name="Rudenko T.S."/>
            <person name="Beletsky A.V."/>
            <person name="Mardanov A.V."/>
            <person name="Grabovich M.Y."/>
        </authorList>
    </citation>
    <scope>NUCLEOTIDE SEQUENCE</scope>
    <source>
        <strain evidence="2">GKL-01</strain>
    </source>
</reference>
<accession>A0AA95H4S5</accession>
<keyword evidence="1" id="KW-0472">Membrane</keyword>
<keyword evidence="1" id="KW-0812">Transmembrane</keyword>